<evidence type="ECO:0000256" key="2">
    <source>
        <dbReference type="ARBA" id="ARBA00022475"/>
    </source>
</evidence>
<dbReference type="InterPro" id="IPR022791">
    <property type="entry name" value="L-PG_synthase/AglD"/>
</dbReference>
<dbReference type="Proteomes" id="UP001501645">
    <property type="component" value="Unassembled WGS sequence"/>
</dbReference>
<feature type="transmembrane region" description="Helical" evidence="6">
    <location>
        <begin position="260"/>
        <end position="278"/>
    </location>
</feature>
<evidence type="ECO:0000313" key="7">
    <source>
        <dbReference type="EMBL" id="GAA4769327.1"/>
    </source>
</evidence>
<keyword evidence="5 6" id="KW-0472">Membrane</keyword>
<dbReference type="EMBL" id="BAABKO010000001">
    <property type="protein sequence ID" value="GAA4769327.1"/>
    <property type="molecule type" value="Genomic_DNA"/>
</dbReference>
<gene>
    <name evidence="7" type="ORF">GCM10023351_11320</name>
</gene>
<evidence type="ECO:0000256" key="5">
    <source>
        <dbReference type="ARBA" id="ARBA00023136"/>
    </source>
</evidence>
<comment type="caution">
    <text evidence="7">The sequence shown here is derived from an EMBL/GenBank/DDBJ whole genome shotgun (WGS) entry which is preliminary data.</text>
</comment>
<feature type="transmembrane region" description="Helical" evidence="6">
    <location>
        <begin position="46"/>
        <end position="66"/>
    </location>
</feature>
<comment type="subcellular location">
    <subcellularLocation>
        <location evidence="1">Cell membrane</location>
        <topology evidence="1">Multi-pass membrane protein</topology>
    </subcellularLocation>
</comment>
<sequence>MKRLAAALRSPAVKVVFLVVALGFAAWFVASNWGQIVAALAGMPPWTIAVSAAASIAYVVLTLLAWRAVLADLGHPLAPRPSLALFGVSQLGKYIPGGVWNIAAAADLGRAHLIPARRSVAAMSVAVLISLVSGVVVGAIGFLVAPTPALAEWAWVMWAGLPLLVLLLPPVMNRLLALLWRVLRLAPLDTAFTSRGIGIATGWSLLAWVAAGLSVAALAVGLGAPPSLSTIVQGTGGYALAWVAGFVVVFAPAGAGVRELVLAAALGGTLPSVAIVALVLASRVVLTAVDLVVAGAGVAAARRERA</sequence>
<feature type="transmembrane region" description="Helical" evidence="6">
    <location>
        <begin position="120"/>
        <end position="143"/>
    </location>
</feature>
<name>A0ABP8ZZG4_9MICO</name>
<feature type="transmembrane region" description="Helical" evidence="6">
    <location>
        <begin position="236"/>
        <end position="253"/>
    </location>
</feature>
<feature type="transmembrane region" description="Helical" evidence="6">
    <location>
        <begin position="197"/>
        <end position="224"/>
    </location>
</feature>
<evidence type="ECO:0000256" key="6">
    <source>
        <dbReference type="SAM" id="Phobius"/>
    </source>
</evidence>
<keyword evidence="4 6" id="KW-1133">Transmembrane helix</keyword>
<reference evidence="8" key="1">
    <citation type="journal article" date="2019" name="Int. J. Syst. Evol. Microbiol.">
        <title>The Global Catalogue of Microorganisms (GCM) 10K type strain sequencing project: providing services to taxonomists for standard genome sequencing and annotation.</title>
        <authorList>
            <consortium name="The Broad Institute Genomics Platform"/>
            <consortium name="The Broad Institute Genome Sequencing Center for Infectious Disease"/>
            <person name="Wu L."/>
            <person name="Ma J."/>
        </authorList>
    </citation>
    <scope>NUCLEOTIDE SEQUENCE [LARGE SCALE GENOMIC DNA]</scope>
    <source>
        <strain evidence="8">JCM 18537</strain>
    </source>
</reference>
<evidence type="ECO:0000256" key="3">
    <source>
        <dbReference type="ARBA" id="ARBA00022692"/>
    </source>
</evidence>
<dbReference type="RefSeq" id="WP_345436838.1">
    <property type="nucleotide sequence ID" value="NZ_BAABKO010000001.1"/>
</dbReference>
<dbReference type="Pfam" id="PF03706">
    <property type="entry name" value="LPG_synthase_TM"/>
    <property type="match status" value="1"/>
</dbReference>
<keyword evidence="8" id="KW-1185">Reference proteome</keyword>
<proteinExistence type="predicted"/>
<accession>A0ABP8ZZG4</accession>
<feature type="transmembrane region" description="Helical" evidence="6">
    <location>
        <begin position="155"/>
        <end position="176"/>
    </location>
</feature>
<evidence type="ECO:0000256" key="1">
    <source>
        <dbReference type="ARBA" id="ARBA00004651"/>
    </source>
</evidence>
<evidence type="ECO:0000256" key="4">
    <source>
        <dbReference type="ARBA" id="ARBA00022989"/>
    </source>
</evidence>
<keyword evidence="3 6" id="KW-0812">Transmembrane</keyword>
<protein>
    <submittedName>
        <fullName evidence="7">Lysylphosphatidylglycerol synthase transmembrane domain-containing protein</fullName>
    </submittedName>
</protein>
<evidence type="ECO:0000313" key="8">
    <source>
        <dbReference type="Proteomes" id="UP001501645"/>
    </source>
</evidence>
<feature type="transmembrane region" description="Helical" evidence="6">
    <location>
        <begin position="12"/>
        <end position="34"/>
    </location>
</feature>
<organism evidence="7 8">
    <name type="scientific">Microbacterium gilvum</name>
    <dbReference type="NCBI Taxonomy" id="1336204"/>
    <lineage>
        <taxon>Bacteria</taxon>
        <taxon>Bacillati</taxon>
        <taxon>Actinomycetota</taxon>
        <taxon>Actinomycetes</taxon>
        <taxon>Micrococcales</taxon>
        <taxon>Microbacteriaceae</taxon>
        <taxon>Microbacterium</taxon>
    </lineage>
</organism>
<keyword evidence="2" id="KW-1003">Cell membrane</keyword>